<dbReference type="Pfam" id="PF00089">
    <property type="entry name" value="Trypsin"/>
    <property type="match status" value="2"/>
</dbReference>
<dbReference type="SUPFAM" id="SSF50494">
    <property type="entry name" value="Trypsin-like serine proteases"/>
    <property type="match status" value="1"/>
</dbReference>
<feature type="chain" id="PRO_5042926391" description="Peptidase S1 domain-containing protein" evidence="2">
    <location>
        <begin position="18"/>
        <end position="323"/>
    </location>
</feature>
<dbReference type="AlphaFoldDB" id="A0AAN8X5G0"/>
<protein>
    <recommendedName>
        <fullName evidence="3">Peptidase S1 domain-containing protein</fullName>
    </recommendedName>
</protein>
<keyword evidence="5" id="KW-1185">Reference proteome</keyword>
<evidence type="ECO:0000256" key="2">
    <source>
        <dbReference type="SAM" id="SignalP"/>
    </source>
</evidence>
<feature type="signal peptide" evidence="2">
    <location>
        <begin position="1"/>
        <end position="17"/>
    </location>
</feature>
<keyword evidence="2" id="KW-0732">Signal</keyword>
<dbReference type="InterPro" id="IPR001314">
    <property type="entry name" value="Peptidase_S1A"/>
</dbReference>
<dbReference type="PRINTS" id="PR00722">
    <property type="entry name" value="CHYMOTRYPSIN"/>
</dbReference>
<feature type="domain" description="Peptidase S1" evidence="3">
    <location>
        <begin position="45"/>
        <end position="299"/>
    </location>
</feature>
<evidence type="ECO:0000259" key="3">
    <source>
        <dbReference type="PROSITE" id="PS50240"/>
    </source>
</evidence>
<accession>A0AAN8X5G0</accession>
<dbReference type="CDD" id="cd00190">
    <property type="entry name" value="Tryp_SPc"/>
    <property type="match status" value="1"/>
</dbReference>
<dbReference type="GO" id="GO:0004252">
    <property type="term" value="F:serine-type endopeptidase activity"/>
    <property type="evidence" value="ECO:0007669"/>
    <property type="project" value="InterPro"/>
</dbReference>
<proteinExistence type="predicted"/>
<name>A0AAN8X5G0_HALRR</name>
<dbReference type="PANTHER" id="PTHR24252:SF7">
    <property type="entry name" value="HYALIN"/>
    <property type="match status" value="1"/>
</dbReference>
<dbReference type="Gene3D" id="2.40.10.10">
    <property type="entry name" value="Trypsin-like serine proteases"/>
    <property type="match status" value="2"/>
</dbReference>
<dbReference type="FunFam" id="2.40.10.10:FF:000068">
    <property type="entry name" value="transmembrane protease serine 2"/>
    <property type="match status" value="1"/>
</dbReference>
<evidence type="ECO:0000313" key="4">
    <source>
        <dbReference type="EMBL" id="KAK7076922.1"/>
    </source>
</evidence>
<organism evidence="4 5">
    <name type="scientific">Halocaridina rubra</name>
    <name type="common">Hawaiian red shrimp</name>
    <dbReference type="NCBI Taxonomy" id="373956"/>
    <lineage>
        <taxon>Eukaryota</taxon>
        <taxon>Metazoa</taxon>
        <taxon>Ecdysozoa</taxon>
        <taxon>Arthropoda</taxon>
        <taxon>Crustacea</taxon>
        <taxon>Multicrustacea</taxon>
        <taxon>Malacostraca</taxon>
        <taxon>Eumalacostraca</taxon>
        <taxon>Eucarida</taxon>
        <taxon>Decapoda</taxon>
        <taxon>Pleocyemata</taxon>
        <taxon>Caridea</taxon>
        <taxon>Atyoidea</taxon>
        <taxon>Atyidae</taxon>
        <taxon>Halocaridina</taxon>
    </lineage>
</organism>
<dbReference type="InterPro" id="IPR043504">
    <property type="entry name" value="Peptidase_S1_PA_chymotrypsin"/>
</dbReference>
<dbReference type="PANTHER" id="PTHR24252">
    <property type="entry name" value="ACROSIN-RELATED"/>
    <property type="match status" value="1"/>
</dbReference>
<reference evidence="4 5" key="1">
    <citation type="submission" date="2023-11" db="EMBL/GenBank/DDBJ databases">
        <title>Halocaridina rubra genome assembly.</title>
        <authorList>
            <person name="Smith C."/>
        </authorList>
    </citation>
    <scope>NUCLEOTIDE SEQUENCE [LARGE SCALE GENOMIC DNA]</scope>
    <source>
        <strain evidence="4">EP-1</strain>
        <tissue evidence="4">Whole</tissue>
    </source>
</reference>
<dbReference type="EMBL" id="JAXCGZ010009510">
    <property type="protein sequence ID" value="KAK7076922.1"/>
    <property type="molecule type" value="Genomic_DNA"/>
</dbReference>
<dbReference type="InterPro" id="IPR001254">
    <property type="entry name" value="Trypsin_dom"/>
</dbReference>
<dbReference type="PROSITE" id="PS50240">
    <property type="entry name" value="TRYPSIN_DOM"/>
    <property type="match status" value="1"/>
</dbReference>
<evidence type="ECO:0000256" key="1">
    <source>
        <dbReference type="ARBA" id="ARBA00023157"/>
    </source>
</evidence>
<gene>
    <name evidence="4" type="ORF">SK128_018036</name>
</gene>
<dbReference type="InterPro" id="IPR009003">
    <property type="entry name" value="Peptidase_S1_PA"/>
</dbReference>
<sequence length="323" mass="35776">MHFVGWLLSALAVTATARHITTPELYKYDQYKPKPDHNDSAGGNIIGGQVAEPGSTPWLASIQDNTYDHPVHFCGATILSHYWLLTAASCVYPYMPDELQVVVGEYDFDSCEGYEKVRSVLGIFIHPRYDYFIPLAYDVALLFIAPFYYNDWISPMPLPPPCFSALPAEANPSDVNLYPCTSDRHIDGMEGLLGLIAGWGETENGEKSHLVMEATLTILSNKECENAYPDHEMESLMCAANVTHDGIDACVGDSGGGLISSDGFLLGIYTYEQPCANEKYPGLYVNISKVQDWICEIISFSYESVLQKAGYNNETFPQKVTCN</sequence>
<dbReference type="Proteomes" id="UP001381693">
    <property type="component" value="Unassembled WGS sequence"/>
</dbReference>
<evidence type="ECO:0000313" key="5">
    <source>
        <dbReference type="Proteomes" id="UP001381693"/>
    </source>
</evidence>
<dbReference type="GO" id="GO:0006508">
    <property type="term" value="P:proteolysis"/>
    <property type="evidence" value="ECO:0007669"/>
    <property type="project" value="InterPro"/>
</dbReference>
<dbReference type="SMART" id="SM00020">
    <property type="entry name" value="Tryp_SPc"/>
    <property type="match status" value="1"/>
</dbReference>
<keyword evidence="1" id="KW-1015">Disulfide bond</keyword>
<comment type="caution">
    <text evidence="4">The sequence shown here is derived from an EMBL/GenBank/DDBJ whole genome shotgun (WGS) entry which is preliminary data.</text>
</comment>